<keyword evidence="1" id="KW-1133">Transmembrane helix</keyword>
<feature type="transmembrane region" description="Helical" evidence="1">
    <location>
        <begin position="151"/>
        <end position="175"/>
    </location>
</feature>
<evidence type="ECO:0000313" key="4">
    <source>
        <dbReference type="Proteomes" id="UP000596427"/>
    </source>
</evidence>
<keyword evidence="2" id="KW-0732">Signal</keyword>
<dbReference type="PIRSF" id="PIRSF016919">
    <property type="entry name" value="HupE_UreJ"/>
    <property type="match status" value="1"/>
</dbReference>
<protein>
    <submittedName>
        <fullName evidence="3">HupE/UreJ family protein</fullName>
    </submittedName>
</protein>
<dbReference type="EMBL" id="CP063362">
    <property type="protein sequence ID" value="QRG08058.1"/>
    <property type="molecule type" value="Genomic_DNA"/>
</dbReference>
<keyword evidence="4" id="KW-1185">Reference proteome</keyword>
<evidence type="ECO:0000256" key="1">
    <source>
        <dbReference type="SAM" id="Phobius"/>
    </source>
</evidence>
<keyword evidence="1" id="KW-0472">Membrane</keyword>
<organism evidence="3 4">
    <name type="scientific">Xanthobacter dioxanivorans</name>
    <dbReference type="NCBI Taxonomy" id="2528964"/>
    <lineage>
        <taxon>Bacteria</taxon>
        <taxon>Pseudomonadati</taxon>
        <taxon>Pseudomonadota</taxon>
        <taxon>Alphaproteobacteria</taxon>
        <taxon>Hyphomicrobiales</taxon>
        <taxon>Xanthobacteraceae</taxon>
        <taxon>Xanthobacter</taxon>
    </lineage>
</organism>
<feature type="transmembrane region" description="Helical" evidence="1">
    <location>
        <begin position="187"/>
        <end position="206"/>
    </location>
</feature>
<dbReference type="Pfam" id="PF04955">
    <property type="entry name" value="HupE_UreJ"/>
    <property type="match status" value="1"/>
</dbReference>
<evidence type="ECO:0000313" key="3">
    <source>
        <dbReference type="EMBL" id="QRG08058.1"/>
    </source>
</evidence>
<keyword evidence="1" id="KW-0812">Transmembrane</keyword>
<feature type="signal peptide" evidence="2">
    <location>
        <begin position="1"/>
        <end position="30"/>
    </location>
</feature>
<proteinExistence type="predicted"/>
<feature type="transmembrane region" description="Helical" evidence="1">
    <location>
        <begin position="122"/>
        <end position="139"/>
    </location>
</feature>
<dbReference type="AlphaFoldDB" id="A0A974PRL5"/>
<evidence type="ECO:0000256" key="2">
    <source>
        <dbReference type="SAM" id="SignalP"/>
    </source>
</evidence>
<accession>A0A974PRL5</accession>
<dbReference type="Proteomes" id="UP000596427">
    <property type="component" value="Chromosome"/>
</dbReference>
<gene>
    <name evidence="3" type="ORF">EZH22_06860</name>
</gene>
<feature type="transmembrane region" description="Helical" evidence="1">
    <location>
        <begin position="98"/>
        <end position="117"/>
    </location>
</feature>
<feature type="transmembrane region" description="Helical" evidence="1">
    <location>
        <begin position="72"/>
        <end position="92"/>
    </location>
</feature>
<name>A0A974PRL5_9HYPH</name>
<feature type="chain" id="PRO_5037330763" evidence="2">
    <location>
        <begin position="31"/>
        <end position="207"/>
    </location>
</feature>
<dbReference type="InterPro" id="IPR007038">
    <property type="entry name" value="HupE_UreJ"/>
</dbReference>
<sequence>MKHLVPSARVLLCGALAGLFAAVPLAPAFAHTGSGVALGLVSGFLHPLTGADHLVAMVAVGLWGAQLGNPAIWVLPVTFPLVMAVGGVLGLLGVPLPFVEPVIALSGIALGVMVALAARPPLWVAAVMVGVFAVFHGYAHGRELPDAADAVAFAAGFVAATGLLHLTGILIGVLVRWEAGARAVRACGAAIGCVGLYFLLGAVGIIA</sequence>
<feature type="transmembrane region" description="Helical" evidence="1">
    <location>
        <begin position="44"/>
        <end position="65"/>
    </location>
</feature>
<dbReference type="RefSeq" id="WP_203194970.1">
    <property type="nucleotide sequence ID" value="NZ_CP063362.1"/>
</dbReference>
<dbReference type="KEGG" id="xdi:EZH22_06860"/>
<reference evidence="3 4" key="1">
    <citation type="submission" date="2020-10" db="EMBL/GenBank/DDBJ databases">
        <title>Degradation of 1,4-Dioxane by Xanthobacter sp. YN2, via a Novel Group-2 Soluble Di-Iron Monooxygenase.</title>
        <authorList>
            <person name="Ma F."/>
            <person name="Wang Y."/>
            <person name="Yang J."/>
            <person name="Guo H."/>
            <person name="Su D."/>
            <person name="Yu L."/>
        </authorList>
    </citation>
    <scope>NUCLEOTIDE SEQUENCE [LARGE SCALE GENOMIC DNA]</scope>
    <source>
        <strain evidence="3 4">YN2</strain>
    </source>
</reference>